<name>A0AAN6JNE8_9BASI</name>
<feature type="region of interest" description="Disordered" evidence="1">
    <location>
        <begin position="1"/>
        <end position="51"/>
    </location>
</feature>
<evidence type="ECO:0000256" key="1">
    <source>
        <dbReference type="SAM" id="MobiDB-lite"/>
    </source>
</evidence>
<dbReference type="AlphaFoldDB" id="A0AAN6JNE8"/>
<dbReference type="EMBL" id="JAPDMQ010000566">
    <property type="protein sequence ID" value="KAK0522720.1"/>
    <property type="molecule type" value="Genomic_DNA"/>
</dbReference>
<dbReference type="Proteomes" id="UP001176521">
    <property type="component" value="Unassembled WGS sequence"/>
</dbReference>
<feature type="region of interest" description="Disordered" evidence="1">
    <location>
        <begin position="345"/>
        <end position="450"/>
    </location>
</feature>
<comment type="caution">
    <text evidence="2">The sequence shown here is derived from an EMBL/GenBank/DDBJ whole genome shotgun (WGS) entry which is preliminary data.</text>
</comment>
<sequence length="450" mass="48628">MARNKKRKVHAAGLESILEQMETNETRQSGRGGPLSLTSSSAQRAPVPSPDSIFYTEEELGNLTSNAHIIAFLRSKPLTKTNTDLLVRIVHDYEQSAPPEKLEPYPDDADVASIAPFHAVARFGLPLYAGQAGERAVKLVEDMKMRVAAVEKEVIAQRNEDPVEVTDASAIRATAAAFFYSGMVKGYSAGTRSEPGPGRLIEDATHEPAAGQPLHASIDTTDLLTLAKDLMRKPYMVEPTPNRLYRLAFLRSLALTIGVYEGGDEDQDDEDNEDGNSSKVFNPHFWEDVDVHIHKLCEQWHDPAQQPHITTLLNKLIEKDKSRHGDFSFDFSQYNREEEALDALLLGGGSGGAGSDEPEIRTGARPRRSDGGSGASVGGTDGGNSSRTGRGGARYSGGASSMGSSGSTRRGGEDVEGGQRRGSARREGVTGANNETRRSSDEELDDVFSV</sequence>
<evidence type="ECO:0000313" key="2">
    <source>
        <dbReference type="EMBL" id="KAK0522720.1"/>
    </source>
</evidence>
<evidence type="ECO:0000313" key="3">
    <source>
        <dbReference type="Proteomes" id="UP001176521"/>
    </source>
</evidence>
<feature type="compositionally biased region" description="Low complexity" evidence="1">
    <location>
        <begin position="396"/>
        <end position="408"/>
    </location>
</feature>
<feature type="compositionally biased region" description="Basic and acidic residues" evidence="1">
    <location>
        <begin position="358"/>
        <end position="370"/>
    </location>
</feature>
<keyword evidence="3" id="KW-1185">Reference proteome</keyword>
<gene>
    <name evidence="2" type="ORF">OC842_006385</name>
</gene>
<feature type="compositionally biased region" description="Acidic residues" evidence="1">
    <location>
        <begin position="262"/>
        <end position="274"/>
    </location>
</feature>
<feature type="compositionally biased region" description="Gly residues" evidence="1">
    <location>
        <begin position="371"/>
        <end position="382"/>
    </location>
</feature>
<feature type="compositionally biased region" description="Basic residues" evidence="1">
    <location>
        <begin position="1"/>
        <end position="10"/>
    </location>
</feature>
<organism evidence="2 3">
    <name type="scientific">Tilletia horrida</name>
    <dbReference type="NCBI Taxonomy" id="155126"/>
    <lineage>
        <taxon>Eukaryota</taxon>
        <taxon>Fungi</taxon>
        <taxon>Dikarya</taxon>
        <taxon>Basidiomycota</taxon>
        <taxon>Ustilaginomycotina</taxon>
        <taxon>Exobasidiomycetes</taxon>
        <taxon>Tilletiales</taxon>
        <taxon>Tilletiaceae</taxon>
        <taxon>Tilletia</taxon>
    </lineage>
</organism>
<proteinExistence type="predicted"/>
<feature type="compositionally biased region" description="Basic and acidic residues" evidence="1">
    <location>
        <begin position="410"/>
        <end position="428"/>
    </location>
</feature>
<accession>A0AAN6JNE8</accession>
<feature type="region of interest" description="Disordered" evidence="1">
    <location>
        <begin position="262"/>
        <end position="281"/>
    </location>
</feature>
<protein>
    <submittedName>
        <fullName evidence="2">Uncharacterized protein</fullName>
    </submittedName>
</protein>
<reference evidence="2" key="1">
    <citation type="journal article" date="2023" name="PhytoFront">
        <title>Draft Genome Resources of Seven Strains of Tilletia horrida, Causal Agent of Kernel Smut of Rice.</title>
        <authorList>
            <person name="Khanal S."/>
            <person name="Antony Babu S."/>
            <person name="Zhou X.G."/>
        </authorList>
    </citation>
    <scope>NUCLEOTIDE SEQUENCE</scope>
    <source>
        <strain evidence="2">TX3</strain>
    </source>
</reference>